<reference evidence="2" key="1">
    <citation type="journal article" date="2014" name="Int. J. Syst. Evol. Microbiol.">
        <title>Complete genome sequence of Corynebacterium casei LMG S-19264T (=DSM 44701T), isolated from a smear-ripened cheese.</title>
        <authorList>
            <consortium name="US DOE Joint Genome Institute (JGI-PGF)"/>
            <person name="Walter F."/>
            <person name="Albersmeier A."/>
            <person name="Kalinowski J."/>
            <person name="Ruckert C."/>
        </authorList>
    </citation>
    <scope>NUCLEOTIDE SEQUENCE</scope>
    <source>
        <strain evidence="2">CGMCC 1.15725</strain>
    </source>
</reference>
<proteinExistence type="predicted"/>
<reference evidence="2" key="2">
    <citation type="submission" date="2020-09" db="EMBL/GenBank/DDBJ databases">
        <authorList>
            <person name="Sun Q."/>
            <person name="Zhou Y."/>
        </authorList>
    </citation>
    <scope>NUCLEOTIDE SEQUENCE</scope>
    <source>
        <strain evidence="2">CGMCC 1.15725</strain>
    </source>
</reference>
<dbReference type="SUPFAM" id="SSF46785">
    <property type="entry name" value="Winged helix' DNA-binding domain"/>
    <property type="match status" value="1"/>
</dbReference>
<dbReference type="GO" id="GO:0003700">
    <property type="term" value="F:DNA-binding transcription factor activity"/>
    <property type="evidence" value="ECO:0007669"/>
    <property type="project" value="InterPro"/>
</dbReference>
<dbReference type="Pfam" id="PF12840">
    <property type="entry name" value="HTH_20"/>
    <property type="match status" value="1"/>
</dbReference>
<dbReference type="RefSeq" id="WP_189051342.1">
    <property type="nucleotide sequence ID" value="NZ_BMJQ01000017.1"/>
</dbReference>
<dbReference type="Gene3D" id="1.10.10.10">
    <property type="entry name" value="Winged helix-like DNA-binding domain superfamily/Winged helix DNA-binding domain"/>
    <property type="match status" value="1"/>
</dbReference>
<name>A0A8J2YZP2_9PROT</name>
<feature type="domain" description="HTH arsR-type" evidence="1">
    <location>
        <begin position="1"/>
        <end position="94"/>
    </location>
</feature>
<dbReference type="PANTHER" id="PTHR39168:SF1">
    <property type="entry name" value="TRANSCRIPTIONAL REGULATORY PROTEIN"/>
    <property type="match status" value="1"/>
</dbReference>
<dbReference type="SMART" id="SM00418">
    <property type="entry name" value="HTH_ARSR"/>
    <property type="match status" value="1"/>
</dbReference>
<keyword evidence="3" id="KW-1185">Reference proteome</keyword>
<protein>
    <submittedName>
        <fullName evidence="2">Transcriptional regulator</fullName>
    </submittedName>
</protein>
<gene>
    <name evidence="2" type="ORF">GCM10011611_54650</name>
</gene>
<dbReference type="GO" id="GO:0010288">
    <property type="term" value="P:response to lead ion"/>
    <property type="evidence" value="ECO:0007669"/>
    <property type="project" value="TreeGrafter"/>
</dbReference>
<dbReference type="EMBL" id="BMJQ01000017">
    <property type="protein sequence ID" value="GGF41314.1"/>
    <property type="molecule type" value="Genomic_DNA"/>
</dbReference>
<dbReference type="GO" id="GO:0046686">
    <property type="term" value="P:response to cadmium ion"/>
    <property type="evidence" value="ECO:0007669"/>
    <property type="project" value="TreeGrafter"/>
</dbReference>
<dbReference type="InterPro" id="IPR036390">
    <property type="entry name" value="WH_DNA-bd_sf"/>
</dbReference>
<organism evidence="2 3">
    <name type="scientific">Aliidongia dinghuensis</name>
    <dbReference type="NCBI Taxonomy" id="1867774"/>
    <lineage>
        <taxon>Bacteria</taxon>
        <taxon>Pseudomonadati</taxon>
        <taxon>Pseudomonadota</taxon>
        <taxon>Alphaproteobacteria</taxon>
        <taxon>Rhodospirillales</taxon>
        <taxon>Dongiaceae</taxon>
        <taxon>Aliidongia</taxon>
    </lineage>
</organism>
<dbReference type="InterPro" id="IPR036388">
    <property type="entry name" value="WH-like_DNA-bd_sf"/>
</dbReference>
<dbReference type="PROSITE" id="PS50987">
    <property type="entry name" value="HTH_ARSR_2"/>
    <property type="match status" value="1"/>
</dbReference>
<evidence type="ECO:0000313" key="3">
    <source>
        <dbReference type="Proteomes" id="UP000646365"/>
    </source>
</evidence>
<dbReference type="AlphaFoldDB" id="A0A8J2YZP2"/>
<dbReference type="PANTHER" id="PTHR39168">
    <property type="entry name" value="TRANSCRIPTIONAL REGULATOR-RELATED"/>
    <property type="match status" value="1"/>
</dbReference>
<evidence type="ECO:0000259" key="1">
    <source>
        <dbReference type="PROSITE" id="PS50987"/>
    </source>
</evidence>
<sequence>MGAQENVATVAFLIADRGRAAMLMALADGRARPASTLAEIAGITAQTASSHLAKLLDGGLVAVETAGRHRFYRLAGPHVAHALEALATVGGATAGGASGGGAAPARKRVVTLQQRQLCFARCCYDHLAGRVAVAITRGMLDRGFIAPADEQRFAVTGIGAEWFGRLGIDVTALKARRWGLARQCLDWSEQAPHLAGPLGVELMRRLSSDGWLRRRETSRAIEVTPKGWIGLRRELGLSELAVER</sequence>
<dbReference type="InterPro" id="IPR011991">
    <property type="entry name" value="ArsR-like_HTH"/>
</dbReference>
<evidence type="ECO:0000313" key="2">
    <source>
        <dbReference type="EMBL" id="GGF41314.1"/>
    </source>
</evidence>
<dbReference type="Proteomes" id="UP000646365">
    <property type="component" value="Unassembled WGS sequence"/>
</dbReference>
<dbReference type="CDD" id="cd00090">
    <property type="entry name" value="HTH_ARSR"/>
    <property type="match status" value="1"/>
</dbReference>
<dbReference type="GO" id="GO:0032791">
    <property type="term" value="F:lead ion binding"/>
    <property type="evidence" value="ECO:0007669"/>
    <property type="project" value="TreeGrafter"/>
</dbReference>
<dbReference type="GO" id="GO:0003677">
    <property type="term" value="F:DNA binding"/>
    <property type="evidence" value="ECO:0007669"/>
    <property type="project" value="TreeGrafter"/>
</dbReference>
<comment type="caution">
    <text evidence="2">The sequence shown here is derived from an EMBL/GenBank/DDBJ whole genome shotgun (WGS) entry which is preliminary data.</text>
</comment>
<dbReference type="InterPro" id="IPR052543">
    <property type="entry name" value="HTH_Metal-responsive_Reg"/>
</dbReference>
<accession>A0A8J2YZP2</accession>
<dbReference type="GO" id="GO:0097063">
    <property type="term" value="F:cadmium ion sensor activity"/>
    <property type="evidence" value="ECO:0007669"/>
    <property type="project" value="TreeGrafter"/>
</dbReference>
<dbReference type="InterPro" id="IPR001845">
    <property type="entry name" value="HTH_ArsR_DNA-bd_dom"/>
</dbReference>